<protein>
    <submittedName>
        <fullName evidence="3">Fibronectin type-III domain-containing protein</fullName>
    </submittedName>
</protein>
<dbReference type="FunFam" id="2.60.40.10:FF:000056">
    <property type="entry name" value="twitchin isoform X4"/>
    <property type="match status" value="1"/>
</dbReference>
<dbReference type="InterPro" id="IPR013783">
    <property type="entry name" value="Ig-like_fold"/>
</dbReference>
<evidence type="ECO:0000313" key="3">
    <source>
        <dbReference type="WBParaSite" id="GPUH_0000896801-mRNA-1"/>
    </source>
</evidence>
<dbReference type="Gene3D" id="2.60.40.10">
    <property type="entry name" value="Immunoglobulins"/>
    <property type="match status" value="1"/>
</dbReference>
<reference evidence="3" key="1">
    <citation type="submission" date="2016-06" db="UniProtKB">
        <authorList>
            <consortium name="WormBaseParasite"/>
        </authorList>
    </citation>
    <scope>IDENTIFICATION</scope>
</reference>
<dbReference type="InterPro" id="IPR003961">
    <property type="entry name" value="FN3_dom"/>
</dbReference>
<dbReference type="SMART" id="SM00060">
    <property type="entry name" value="FN3"/>
    <property type="match status" value="1"/>
</dbReference>
<evidence type="ECO:0000256" key="1">
    <source>
        <dbReference type="ARBA" id="ARBA00022737"/>
    </source>
</evidence>
<organism evidence="3">
    <name type="scientific">Gongylonema pulchrum</name>
    <dbReference type="NCBI Taxonomy" id="637853"/>
    <lineage>
        <taxon>Eukaryota</taxon>
        <taxon>Metazoa</taxon>
        <taxon>Ecdysozoa</taxon>
        <taxon>Nematoda</taxon>
        <taxon>Chromadorea</taxon>
        <taxon>Rhabditida</taxon>
        <taxon>Spirurina</taxon>
        <taxon>Spiruromorpha</taxon>
        <taxon>Spiruroidea</taxon>
        <taxon>Gongylonematidae</taxon>
        <taxon>Gongylonema</taxon>
    </lineage>
</organism>
<feature type="domain" description="Fibronectin type-III" evidence="2">
    <location>
        <begin position="11"/>
        <end position="109"/>
    </location>
</feature>
<dbReference type="WBParaSite" id="GPUH_0000896801-mRNA-1">
    <property type="protein sequence ID" value="GPUH_0000896801-mRNA-1"/>
    <property type="gene ID" value="GPUH_0000896801"/>
</dbReference>
<dbReference type="AlphaFoldDB" id="A0A183DJR7"/>
<dbReference type="Pfam" id="PF00041">
    <property type="entry name" value="fn3"/>
    <property type="match status" value="1"/>
</dbReference>
<dbReference type="InterPro" id="IPR050964">
    <property type="entry name" value="Striated_Muscle_Regulatory"/>
</dbReference>
<dbReference type="CDD" id="cd00063">
    <property type="entry name" value="FN3"/>
    <property type="match status" value="1"/>
</dbReference>
<sequence length="115" mass="13006">LAKNPYDVPKKTDKPEVVDWDKDHVDLEWKAPDDGGSPIEEYVVEMKDKHGNCCTQNIVFEFQVPGSETSARVGNLKEGEEYQFRIIAKNKAGYGEPSNPSDHVIAKPRHCEICF</sequence>
<dbReference type="PROSITE" id="PS50853">
    <property type="entry name" value="FN3"/>
    <property type="match status" value="1"/>
</dbReference>
<name>A0A183DJR7_9BILA</name>
<dbReference type="GO" id="GO:0045214">
    <property type="term" value="P:sarcomere organization"/>
    <property type="evidence" value="ECO:0007669"/>
    <property type="project" value="TreeGrafter"/>
</dbReference>
<proteinExistence type="predicted"/>
<dbReference type="PANTHER" id="PTHR13817:SF151">
    <property type="entry name" value="TITIN"/>
    <property type="match status" value="1"/>
</dbReference>
<keyword evidence="1" id="KW-0677">Repeat</keyword>
<dbReference type="PANTHER" id="PTHR13817">
    <property type="entry name" value="TITIN"/>
    <property type="match status" value="1"/>
</dbReference>
<dbReference type="InterPro" id="IPR036116">
    <property type="entry name" value="FN3_sf"/>
</dbReference>
<dbReference type="SUPFAM" id="SSF49265">
    <property type="entry name" value="Fibronectin type III"/>
    <property type="match status" value="1"/>
</dbReference>
<dbReference type="GO" id="GO:0031430">
    <property type="term" value="C:M band"/>
    <property type="evidence" value="ECO:0007669"/>
    <property type="project" value="TreeGrafter"/>
</dbReference>
<evidence type="ECO:0000259" key="2">
    <source>
        <dbReference type="PROSITE" id="PS50853"/>
    </source>
</evidence>
<accession>A0A183DJR7</accession>
<dbReference type="PRINTS" id="PR00014">
    <property type="entry name" value="FNTYPEIII"/>
</dbReference>